<dbReference type="SMART" id="SM00471">
    <property type="entry name" value="HDc"/>
    <property type="match status" value="1"/>
</dbReference>
<evidence type="ECO:0000259" key="2">
    <source>
        <dbReference type="PROSITE" id="PS50885"/>
    </source>
</evidence>
<reference evidence="4 5" key="1">
    <citation type="journal article" date="2010" name="Stand. Genomic Sci.">
        <title>Complete genome sequence of Ilyobacter polytropus type strain (CuHbu1).</title>
        <authorList>
            <person name="Sikorski J."/>
            <person name="Chertkov O."/>
            <person name="Lapidus A."/>
            <person name="Nolan M."/>
            <person name="Lucas S."/>
            <person name="Del Rio T.G."/>
            <person name="Tice H."/>
            <person name="Cheng J.F."/>
            <person name="Tapia R."/>
            <person name="Han C."/>
            <person name="Goodwin L."/>
            <person name="Pitluck S."/>
            <person name="Liolios K."/>
            <person name="Ivanova N."/>
            <person name="Mavromatis K."/>
            <person name="Mikhailova N."/>
            <person name="Pati A."/>
            <person name="Chen A."/>
            <person name="Palaniappan K."/>
            <person name="Land M."/>
            <person name="Hauser L."/>
            <person name="Chang Y.J."/>
            <person name="Jeffries C.D."/>
            <person name="Brambilla E."/>
            <person name="Yasawong M."/>
            <person name="Rohde M."/>
            <person name="Pukall R."/>
            <person name="Spring S."/>
            <person name="Goker M."/>
            <person name="Woyke T."/>
            <person name="Bristow J."/>
            <person name="Eisen J.A."/>
            <person name="Markowitz V."/>
            <person name="Hugenholtz P."/>
            <person name="Kyrpides N.C."/>
            <person name="Klenk H.P."/>
        </authorList>
    </citation>
    <scope>NUCLEOTIDE SEQUENCE [LARGE SCALE GENOMIC DNA]</scope>
    <source>
        <strain evidence="5">ATCC 51220 / DSM 2926 / LMG 16218 / CuHBu1</strain>
        <plasmid evidence="5">pILYOP01</plasmid>
    </source>
</reference>
<dbReference type="Gene3D" id="1.10.3210.10">
    <property type="entry name" value="Hypothetical protein af1432"/>
    <property type="match status" value="1"/>
</dbReference>
<dbReference type="Proteomes" id="UP000006875">
    <property type="component" value="Plasmid pILYOP01"/>
</dbReference>
<dbReference type="GO" id="GO:0007165">
    <property type="term" value="P:signal transduction"/>
    <property type="evidence" value="ECO:0007669"/>
    <property type="project" value="InterPro"/>
</dbReference>
<evidence type="ECO:0000313" key="4">
    <source>
        <dbReference type="EMBL" id="ADO84153.1"/>
    </source>
</evidence>
<gene>
    <name evidence="4" type="ordered locus">Ilyop_2393</name>
</gene>
<dbReference type="InterPro" id="IPR037522">
    <property type="entry name" value="HD_GYP_dom"/>
</dbReference>
<evidence type="ECO:0000259" key="3">
    <source>
        <dbReference type="PROSITE" id="PS51832"/>
    </source>
</evidence>
<proteinExistence type="predicted"/>
<feature type="domain" description="HAMP" evidence="2">
    <location>
        <begin position="225"/>
        <end position="277"/>
    </location>
</feature>
<dbReference type="InterPro" id="IPR052020">
    <property type="entry name" value="Cyclic_di-GMP/3'3'-cGAMP_PDE"/>
</dbReference>
<feature type="transmembrane region" description="Helical" evidence="1">
    <location>
        <begin position="208"/>
        <end position="231"/>
    </location>
</feature>
<keyword evidence="1" id="KW-0812">Transmembrane</keyword>
<accession>E3HDG7</accession>
<dbReference type="InterPro" id="IPR029151">
    <property type="entry name" value="Sensor-like_sf"/>
</dbReference>
<sequence>MIKKKPAGIWQKILNYKKETQEKLDFYGGTVFSSIYMKISLGIIAAIIVINLSAFSMLNNYSEEYFENEYIDNFSSTLSSLNWSTSVLLENYDIATLQRQIEDAGSYPDIDTIRVYSPDQTVIASNYQEEIGKKIPEPSVKEIINKNKFRHIDSDFKEGKLNIAMPIKGAEYSRINNSDISGVFFLKSNVDNAMIELKNSKIYFLEKTVALGITLLIFMIIILTKILFIPISKINRAISSISSGKFNHNIDYNSKNEMGYLITEFNSMAYKLHQRDSLLKEHNQNLEKKVDERTKELKLTQEVTINSLAYLAEMRDNETGNHILRTKRYVKALAEHLKDHPRFREALTNKNIELISKSAPLHDIGKVGISDAILLKPGRYTDEEFEIMKKHTIYGRDAIIKSEKKNGVNTFLKFAEEISYCHHEKFDGSGYPKGISGEDIPLSARLMTIADIYDALISKRVYKKAFTHEEAVKIITEGDGRTSPEHFDPDILKAFTDIQDQFHKIYLELKED</sequence>
<organism evidence="4 5">
    <name type="scientific">Ilyobacter polytropus (strain ATCC 51220 / DSM 2926 / LMG 16218 / CuHBu1)</name>
    <dbReference type="NCBI Taxonomy" id="572544"/>
    <lineage>
        <taxon>Bacteria</taxon>
        <taxon>Fusobacteriati</taxon>
        <taxon>Fusobacteriota</taxon>
        <taxon>Fusobacteriia</taxon>
        <taxon>Fusobacteriales</taxon>
        <taxon>Fusobacteriaceae</taxon>
        <taxon>Ilyobacter</taxon>
    </lineage>
</organism>
<dbReference type="PROSITE" id="PS50885">
    <property type="entry name" value="HAMP"/>
    <property type="match status" value="1"/>
</dbReference>
<dbReference type="HOGENOM" id="CLU_531868_0_0_0"/>
<dbReference type="SUPFAM" id="SSF109604">
    <property type="entry name" value="HD-domain/PDEase-like"/>
    <property type="match status" value="1"/>
</dbReference>
<dbReference type="PANTHER" id="PTHR45228">
    <property type="entry name" value="CYCLIC DI-GMP PHOSPHODIESTERASE TM_0186-RELATED"/>
    <property type="match status" value="1"/>
</dbReference>
<dbReference type="Gene3D" id="3.30.450.290">
    <property type="match status" value="1"/>
</dbReference>
<feature type="domain" description="HD-GYP" evidence="3">
    <location>
        <begin position="297"/>
        <end position="511"/>
    </location>
</feature>
<dbReference type="PANTHER" id="PTHR45228:SF5">
    <property type="entry name" value="CYCLIC DI-GMP PHOSPHODIESTERASE VC_1348-RELATED"/>
    <property type="match status" value="1"/>
</dbReference>
<name>E3HDG7_ILYPC</name>
<dbReference type="CDD" id="cd00077">
    <property type="entry name" value="HDc"/>
    <property type="match status" value="1"/>
</dbReference>
<protein>
    <submittedName>
        <fullName evidence="4">Metal dependent phosphohydrolase</fullName>
    </submittedName>
</protein>
<dbReference type="AlphaFoldDB" id="E3HDG7"/>
<dbReference type="RefSeq" id="WP_013388812.1">
    <property type="nucleotide sequence ID" value="NC_014633.1"/>
</dbReference>
<keyword evidence="4" id="KW-0614">Plasmid</keyword>
<feature type="transmembrane region" description="Helical" evidence="1">
    <location>
        <begin position="35"/>
        <end position="58"/>
    </location>
</feature>
<dbReference type="CDD" id="cd06225">
    <property type="entry name" value="HAMP"/>
    <property type="match status" value="1"/>
</dbReference>
<dbReference type="Pfam" id="PF13487">
    <property type="entry name" value="HD_5"/>
    <property type="match status" value="1"/>
</dbReference>
<dbReference type="GO" id="GO:0016020">
    <property type="term" value="C:membrane"/>
    <property type="evidence" value="ECO:0007669"/>
    <property type="project" value="InterPro"/>
</dbReference>
<keyword evidence="1" id="KW-1133">Transmembrane helix</keyword>
<dbReference type="PROSITE" id="PS51832">
    <property type="entry name" value="HD_GYP"/>
    <property type="match status" value="1"/>
</dbReference>
<dbReference type="SUPFAM" id="SSF103190">
    <property type="entry name" value="Sensory domain-like"/>
    <property type="match status" value="1"/>
</dbReference>
<evidence type="ECO:0000256" key="1">
    <source>
        <dbReference type="SAM" id="Phobius"/>
    </source>
</evidence>
<evidence type="ECO:0000313" key="5">
    <source>
        <dbReference type="Proteomes" id="UP000006875"/>
    </source>
</evidence>
<keyword evidence="1" id="KW-0472">Membrane</keyword>
<dbReference type="SUPFAM" id="SSF158472">
    <property type="entry name" value="HAMP domain-like"/>
    <property type="match status" value="1"/>
</dbReference>
<dbReference type="EMBL" id="CP002282">
    <property type="protein sequence ID" value="ADO84153.1"/>
    <property type="molecule type" value="Genomic_DNA"/>
</dbReference>
<dbReference type="Gene3D" id="6.10.340.10">
    <property type="match status" value="1"/>
</dbReference>
<dbReference type="KEGG" id="ipo:Ilyop_2393"/>
<dbReference type="InterPro" id="IPR003660">
    <property type="entry name" value="HAMP_dom"/>
</dbReference>
<geneLocation type="plasmid" evidence="4 5">
    <name>pILYOP01</name>
</geneLocation>
<keyword evidence="5" id="KW-1185">Reference proteome</keyword>
<dbReference type="InterPro" id="IPR003607">
    <property type="entry name" value="HD/PDEase_dom"/>
</dbReference>